<dbReference type="PRINTS" id="PR00260">
    <property type="entry name" value="CHEMTRNSDUCR"/>
</dbReference>
<dbReference type="RefSeq" id="WP_214301017.1">
    <property type="nucleotide sequence ID" value="NZ_JAHDYS010000018.1"/>
</dbReference>
<dbReference type="PROSITE" id="PS50885">
    <property type="entry name" value="HAMP"/>
    <property type="match status" value="1"/>
</dbReference>
<feature type="transmembrane region" description="Helical" evidence="9">
    <location>
        <begin position="178"/>
        <end position="201"/>
    </location>
</feature>
<feature type="domain" description="HAMP" evidence="11">
    <location>
        <begin position="202"/>
        <end position="256"/>
    </location>
</feature>
<organism evidence="12 13">
    <name type="scientific">Pelotalea chapellei</name>
    <dbReference type="NCBI Taxonomy" id="44671"/>
    <lineage>
        <taxon>Bacteria</taxon>
        <taxon>Pseudomonadati</taxon>
        <taxon>Thermodesulfobacteriota</taxon>
        <taxon>Desulfuromonadia</taxon>
        <taxon>Geobacterales</taxon>
        <taxon>Geobacteraceae</taxon>
        <taxon>Pelotalea</taxon>
    </lineage>
</organism>
<dbReference type="Proteomes" id="UP000784128">
    <property type="component" value="Unassembled WGS sequence"/>
</dbReference>
<evidence type="ECO:0000256" key="6">
    <source>
        <dbReference type="ARBA" id="ARBA00023224"/>
    </source>
</evidence>
<proteinExistence type="inferred from homology"/>
<evidence type="ECO:0000256" key="1">
    <source>
        <dbReference type="ARBA" id="ARBA00004651"/>
    </source>
</evidence>
<dbReference type="InterPro" id="IPR003660">
    <property type="entry name" value="HAMP_dom"/>
</dbReference>
<evidence type="ECO:0000259" key="10">
    <source>
        <dbReference type="PROSITE" id="PS50111"/>
    </source>
</evidence>
<dbReference type="PANTHER" id="PTHR32089">
    <property type="entry name" value="METHYL-ACCEPTING CHEMOTAXIS PROTEIN MCPB"/>
    <property type="match status" value="1"/>
</dbReference>
<dbReference type="CDD" id="cd11386">
    <property type="entry name" value="MCP_signal"/>
    <property type="match status" value="1"/>
</dbReference>
<dbReference type="Gene3D" id="1.10.287.950">
    <property type="entry name" value="Methyl-accepting chemotaxis protein"/>
    <property type="match status" value="1"/>
</dbReference>
<keyword evidence="4 9" id="KW-1133">Transmembrane helix</keyword>
<gene>
    <name evidence="12" type="ORF">KJB30_15550</name>
</gene>
<protein>
    <submittedName>
        <fullName evidence="12">Cache domain-containing protein</fullName>
    </submittedName>
</protein>
<keyword evidence="13" id="KW-1185">Reference proteome</keyword>
<feature type="transmembrane region" description="Helical" evidence="9">
    <location>
        <begin position="7"/>
        <end position="30"/>
    </location>
</feature>
<comment type="subcellular location">
    <subcellularLocation>
        <location evidence="1">Cell membrane</location>
        <topology evidence="1">Multi-pass membrane protein</topology>
    </subcellularLocation>
</comment>
<evidence type="ECO:0000256" key="2">
    <source>
        <dbReference type="ARBA" id="ARBA00022475"/>
    </source>
</evidence>
<evidence type="ECO:0000259" key="11">
    <source>
        <dbReference type="PROSITE" id="PS50885"/>
    </source>
</evidence>
<comment type="caution">
    <text evidence="12">The sequence shown here is derived from an EMBL/GenBank/DDBJ whole genome shotgun (WGS) entry which is preliminary data.</text>
</comment>
<keyword evidence="5 9" id="KW-0472">Membrane</keyword>
<evidence type="ECO:0000313" key="13">
    <source>
        <dbReference type="Proteomes" id="UP000784128"/>
    </source>
</evidence>
<keyword evidence="6 8" id="KW-0807">Transducer</keyword>
<keyword evidence="3 9" id="KW-0812">Transmembrane</keyword>
<evidence type="ECO:0000256" key="9">
    <source>
        <dbReference type="SAM" id="Phobius"/>
    </source>
</evidence>
<keyword evidence="2" id="KW-1003">Cell membrane</keyword>
<sequence>MKIRTKFIALNTVIVASALVATIATSLFIFKKELRRQAEVSQEIRIKTFWELLRQKGSDLKVVDNKLVAGDYVFNGNFELPDKIQKTCGGSATIFMGDERISTTVLKADGSRAVGTRLTGPAHTAIFKDGKPYRGVADILGTPYFTAYDPIRNAQGEVVGVLYVGIKQAEFFAAYYQLVYIVIAIIAAILLIAGLVSRMAIHRLFIPFNRMHDLLKDISEGEGDLTRRLDYRKQDEIGEMTISFNLFMDKLHHIVSNVAQITGQLASAALQVQSTSRQIDLGTRQVASRTVGVATATEEMAATSSDIAHNCTLAAREAQNSMDSATEGSRVVENTITNMETITERVTTAAITVERLGKRSDEIGEIVGTIEDIADQTNLLALNAAIEAARAGEQGRGFAVVADEVRALAERTTKATRMIDEMISAVQSETASAVCSMKQGVDDVSIGLAEARRSGAVLGEILNQVDTVTRQLNQIATAAEQQTSTTHEISGNMHHITEVVQETAQGTRDSASAADQLNLLAHDLQTLVGQFRLSS</sequence>
<evidence type="ECO:0000256" key="3">
    <source>
        <dbReference type="ARBA" id="ARBA00022692"/>
    </source>
</evidence>
<dbReference type="SUPFAM" id="SSF103190">
    <property type="entry name" value="Sensory domain-like"/>
    <property type="match status" value="1"/>
</dbReference>
<dbReference type="InterPro" id="IPR033463">
    <property type="entry name" value="sCache_3"/>
</dbReference>
<dbReference type="CDD" id="cd06225">
    <property type="entry name" value="HAMP"/>
    <property type="match status" value="1"/>
</dbReference>
<name>A0ABS5UC19_9BACT</name>
<dbReference type="EMBL" id="JAHDYS010000018">
    <property type="protein sequence ID" value="MBT1073209.1"/>
    <property type="molecule type" value="Genomic_DNA"/>
</dbReference>
<dbReference type="Pfam" id="PF00672">
    <property type="entry name" value="HAMP"/>
    <property type="match status" value="1"/>
</dbReference>
<dbReference type="SMART" id="SM00283">
    <property type="entry name" value="MA"/>
    <property type="match status" value="1"/>
</dbReference>
<evidence type="ECO:0000256" key="4">
    <source>
        <dbReference type="ARBA" id="ARBA00022989"/>
    </source>
</evidence>
<reference evidence="12 13" key="1">
    <citation type="submission" date="2021-05" db="EMBL/GenBank/DDBJ databases">
        <title>The draft genome of Geobacter chapellei DSM 13688.</title>
        <authorList>
            <person name="Xu Z."/>
            <person name="Masuda Y."/>
            <person name="Itoh H."/>
            <person name="Senoo K."/>
        </authorList>
    </citation>
    <scope>NUCLEOTIDE SEQUENCE [LARGE SCALE GENOMIC DNA]</scope>
    <source>
        <strain evidence="12 13">DSM 13688</strain>
    </source>
</reference>
<dbReference type="InterPro" id="IPR004089">
    <property type="entry name" value="MCPsignal_dom"/>
</dbReference>
<feature type="domain" description="Methyl-accepting transducer" evidence="10">
    <location>
        <begin position="261"/>
        <end position="497"/>
    </location>
</feature>
<accession>A0ABS5UC19</accession>
<evidence type="ECO:0000256" key="7">
    <source>
        <dbReference type="ARBA" id="ARBA00029447"/>
    </source>
</evidence>
<dbReference type="SMART" id="SM00304">
    <property type="entry name" value="HAMP"/>
    <property type="match status" value="2"/>
</dbReference>
<evidence type="ECO:0000256" key="8">
    <source>
        <dbReference type="PROSITE-ProRule" id="PRU00284"/>
    </source>
</evidence>
<dbReference type="Pfam" id="PF00015">
    <property type="entry name" value="MCPsignal"/>
    <property type="match status" value="1"/>
</dbReference>
<comment type="similarity">
    <text evidence="7">Belongs to the methyl-accepting chemotaxis (MCP) protein family.</text>
</comment>
<dbReference type="PANTHER" id="PTHR32089:SF112">
    <property type="entry name" value="LYSOZYME-LIKE PROTEIN-RELATED"/>
    <property type="match status" value="1"/>
</dbReference>
<evidence type="ECO:0000256" key="5">
    <source>
        <dbReference type="ARBA" id="ARBA00023136"/>
    </source>
</evidence>
<dbReference type="SUPFAM" id="SSF58104">
    <property type="entry name" value="Methyl-accepting chemotaxis protein (MCP) signaling domain"/>
    <property type="match status" value="1"/>
</dbReference>
<dbReference type="PROSITE" id="PS50111">
    <property type="entry name" value="CHEMOTAXIS_TRANSDUC_2"/>
    <property type="match status" value="1"/>
</dbReference>
<dbReference type="InterPro" id="IPR029151">
    <property type="entry name" value="Sensor-like_sf"/>
</dbReference>
<dbReference type="Pfam" id="PF17202">
    <property type="entry name" value="sCache_3_3"/>
    <property type="match status" value="1"/>
</dbReference>
<dbReference type="InterPro" id="IPR004090">
    <property type="entry name" value="Chemotax_Me-accpt_rcpt"/>
</dbReference>
<evidence type="ECO:0000313" key="12">
    <source>
        <dbReference type="EMBL" id="MBT1073209.1"/>
    </source>
</evidence>